<evidence type="ECO:0000313" key="3">
    <source>
        <dbReference type="EMBL" id="CAF1244839.1"/>
    </source>
</evidence>
<dbReference type="Proteomes" id="UP000681722">
    <property type="component" value="Unassembled WGS sequence"/>
</dbReference>
<dbReference type="Proteomes" id="UP000663829">
    <property type="component" value="Unassembled WGS sequence"/>
</dbReference>
<dbReference type="EMBL" id="CAJOBA010008580">
    <property type="protein sequence ID" value="CAF3831939.1"/>
    <property type="molecule type" value="Genomic_DNA"/>
</dbReference>
<keyword evidence="6" id="KW-1185">Reference proteome</keyword>
<dbReference type="Proteomes" id="UP000682733">
    <property type="component" value="Unassembled WGS sequence"/>
</dbReference>
<dbReference type="EMBL" id="CAJOBC010011925">
    <property type="protein sequence ID" value="CAF4010044.1"/>
    <property type="molecule type" value="Genomic_DNA"/>
</dbReference>
<dbReference type="AlphaFoldDB" id="A0A814ZKK4"/>
<feature type="compositionally biased region" description="Low complexity" evidence="1">
    <location>
        <begin position="50"/>
        <end position="61"/>
    </location>
</feature>
<proteinExistence type="predicted"/>
<evidence type="ECO:0000313" key="5">
    <source>
        <dbReference type="EMBL" id="CAF4010044.1"/>
    </source>
</evidence>
<dbReference type="EMBL" id="CAJNOK010008564">
    <property type="protein sequence ID" value="CAF1067024.1"/>
    <property type="molecule type" value="Genomic_DNA"/>
</dbReference>
<evidence type="ECO:0000313" key="2">
    <source>
        <dbReference type="EMBL" id="CAF1067024.1"/>
    </source>
</evidence>
<reference evidence="3" key="1">
    <citation type="submission" date="2021-02" db="EMBL/GenBank/DDBJ databases">
        <authorList>
            <person name="Nowell W R."/>
        </authorList>
    </citation>
    <scope>NUCLEOTIDE SEQUENCE</scope>
</reference>
<feature type="region of interest" description="Disordered" evidence="1">
    <location>
        <begin position="32"/>
        <end position="76"/>
    </location>
</feature>
<protein>
    <submittedName>
        <fullName evidence="3">Uncharacterized protein</fullName>
    </submittedName>
</protein>
<evidence type="ECO:0000256" key="1">
    <source>
        <dbReference type="SAM" id="MobiDB-lite"/>
    </source>
</evidence>
<evidence type="ECO:0000313" key="6">
    <source>
        <dbReference type="Proteomes" id="UP000663829"/>
    </source>
</evidence>
<organism evidence="3 6">
    <name type="scientific">Didymodactylos carnosus</name>
    <dbReference type="NCBI Taxonomy" id="1234261"/>
    <lineage>
        <taxon>Eukaryota</taxon>
        <taxon>Metazoa</taxon>
        <taxon>Spiralia</taxon>
        <taxon>Gnathifera</taxon>
        <taxon>Rotifera</taxon>
        <taxon>Eurotatoria</taxon>
        <taxon>Bdelloidea</taxon>
        <taxon>Philodinida</taxon>
        <taxon>Philodinidae</taxon>
        <taxon>Didymodactylos</taxon>
    </lineage>
</organism>
<name>A0A814ZKK4_9BILA</name>
<accession>A0A814ZKK4</accession>
<sequence>MARAIKDKEKTFIDGAITFSFRKNSKDLESLSHMSDDKLPSVDGERKVAGDSGIDSTSSDSITERATELQGNVLHI</sequence>
<evidence type="ECO:0000313" key="4">
    <source>
        <dbReference type="EMBL" id="CAF3831939.1"/>
    </source>
</evidence>
<dbReference type="EMBL" id="CAJNOQ010010171">
    <property type="protein sequence ID" value="CAF1244839.1"/>
    <property type="molecule type" value="Genomic_DNA"/>
</dbReference>
<dbReference type="Proteomes" id="UP000677228">
    <property type="component" value="Unassembled WGS sequence"/>
</dbReference>
<feature type="compositionally biased region" description="Basic and acidic residues" evidence="1">
    <location>
        <begin position="32"/>
        <end position="49"/>
    </location>
</feature>
<gene>
    <name evidence="3" type="ORF">GPM918_LOCUS25840</name>
    <name evidence="2" type="ORF">OVA965_LOCUS17707</name>
    <name evidence="5" type="ORF">SRO942_LOCUS25895</name>
    <name evidence="4" type="ORF">TMI583_LOCUS17719</name>
</gene>
<comment type="caution">
    <text evidence="3">The sequence shown here is derived from an EMBL/GenBank/DDBJ whole genome shotgun (WGS) entry which is preliminary data.</text>
</comment>